<accession>A0AAD8YNG7</accession>
<name>A0AAD8YNG7_9STRA</name>
<dbReference type="GO" id="GO:0008270">
    <property type="term" value="F:zinc ion binding"/>
    <property type="evidence" value="ECO:0007669"/>
    <property type="project" value="UniProtKB-KW"/>
</dbReference>
<dbReference type="InterPro" id="IPR002893">
    <property type="entry name" value="Znf_MYND"/>
</dbReference>
<dbReference type="Proteomes" id="UP001224775">
    <property type="component" value="Unassembled WGS sequence"/>
</dbReference>
<dbReference type="InterPro" id="IPR024119">
    <property type="entry name" value="TF_DEAF-1"/>
</dbReference>
<gene>
    <name evidence="7" type="ORF">QTG54_000638</name>
</gene>
<dbReference type="GO" id="GO:0000981">
    <property type="term" value="F:DNA-binding transcription factor activity, RNA polymerase II-specific"/>
    <property type="evidence" value="ECO:0007669"/>
    <property type="project" value="TreeGrafter"/>
</dbReference>
<evidence type="ECO:0000256" key="3">
    <source>
        <dbReference type="ARBA" id="ARBA00022833"/>
    </source>
</evidence>
<evidence type="ECO:0000313" key="8">
    <source>
        <dbReference type="Proteomes" id="UP001224775"/>
    </source>
</evidence>
<evidence type="ECO:0000256" key="2">
    <source>
        <dbReference type="ARBA" id="ARBA00022771"/>
    </source>
</evidence>
<dbReference type="Pfam" id="PF01753">
    <property type="entry name" value="zf-MYND"/>
    <property type="match status" value="1"/>
</dbReference>
<keyword evidence="1" id="KW-0479">Metal-binding</keyword>
<feature type="domain" description="MYND-type" evidence="6">
    <location>
        <begin position="59"/>
        <end position="101"/>
    </location>
</feature>
<comment type="caution">
    <text evidence="7">The sequence shown here is derived from an EMBL/GenBank/DDBJ whole genome shotgun (WGS) entry which is preliminary data.</text>
</comment>
<evidence type="ECO:0000256" key="5">
    <source>
        <dbReference type="SAM" id="MobiDB-lite"/>
    </source>
</evidence>
<evidence type="ECO:0000256" key="1">
    <source>
        <dbReference type="ARBA" id="ARBA00022723"/>
    </source>
</evidence>
<dbReference type="GO" id="GO:0005634">
    <property type="term" value="C:nucleus"/>
    <property type="evidence" value="ECO:0007669"/>
    <property type="project" value="TreeGrafter"/>
</dbReference>
<dbReference type="SUPFAM" id="SSF144232">
    <property type="entry name" value="HIT/MYND zinc finger-like"/>
    <property type="match status" value="1"/>
</dbReference>
<dbReference type="PROSITE" id="PS50865">
    <property type="entry name" value="ZF_MYND_2"/>
    <property type="match status" value="1"/>
</dbReference>
<dbReference type="AlphaFoldDB" id="A0AAD8YNG7"/>
<proteinExistence type="predicted"/>
<organism evidence="7 8">
    <name type="scientific">Skeletonema marinoi</name>
    <dbReference type="NCBI Taxonomy" id="267567"/>
    <lineage>
        <taxon>Eukaryota</taxon>
        <taxon>Sar</taxon>
        <taxon>Stramenopiles</taxon>
        <taxon>Ochrophyta</taxon>
        <taxon>Bacillariophyta</taxon>
        <taxon>Coscinodiscophyceae</taxon>
        <taxon>Thalassiosirophycidae</taxon>
        <taxon>Thalassiosirales</taxon>
        <taxon>Skeletonemataceae</taxon>
        <taxon>Skeletonema</taxon>
        <taxon>Skeletonema marinoi-dohrnii complex</taxon>
    </lineage>
</organism>
<sequence>MHRIGHRRHSFIMTRNRNNNGGTHRPNSGQSITISQGVTSEWIKSFYQNYDCSKHRAACAACQKREPFDGDEFSSCAGCQVSVYCSRECQKAHWKDHKEFCQANRCTEENSHFKKALRNMKKFQGLYYPLIELMIHLRLALLAKELDLDLDTIQNTHTINLILSDIPEEMTDAKKPRIMVRHLETKAFADLLETDRLSFEETRGEIMDQGEKCSEDIWLTEGINGMAKGTRPDIYKEVKRFLKEDGGRHSTNEDDSSESGSVRSNRKKNRTEGRDRGTLKHSILKS</sequence>
<evidence type="ECO:0000256" key="4">
    <source>
        <dbReference type="PROSITE-ProRule" id="PRU00134"/>
    </source>
</evidence>
<evidence type="ECO:0000259" key="6">
    <source>
        <dbReference type="PROSITE" id="PS50865"/>
    </source>
</evidence>
<feature type="compositionally biased region" description="Low complexity" evidence="5">
    <location>
        <begin position="14"/>
        <end position="23"/>
    </location>
</feature>
<feature type="region of interest" description="Disordered" evidence="5">
    <location>
        <begin position="244"/>
        <end position="286"/>
    </location>
</feature>
<dbReference type="Gene3D" id="6.10.140.2220">
    <property type="match status" value="1"/>
</dbReference>
<evidence type="ECO:0000313" key="7">
    <source>
        <dbReference type="EMBL" id="KAK1748699.1"/>
    </source>
</evidence>
<keyword evidence="2 4" id="KW-0863">Zinc-finger</keyword>
<protein>
    <recommendedName>
        <fullName evidence="6">MYND-type domain-containing protein</fullName>
    </recommendedName>
</protein>
<feature type="region of interest" description="Disordered" evidence="5">
    <location>
        <begin position="1"/>
        <end position="31"/>
    </location>
</feature>
<dbReference type="PANTHER" id="PTHR10237">
    <property type="entry name" value="DEFORMED EPIDERMAL AUTOREGULATORY FACTOR 1 HOMOLOG SUPPRESSIN"/>
    <property type="match status" value="1"/>
</dbReference>
<feature type="compositionally biased region" description="Basic residues" evidence="5">
    <location>
        <begin position="1"/>
        <end position="10"/>
    </location>
</feature>
<keyword evidence="3" id="KW-0862">Zinc</keyword>
<dbReference type="PANTHER" id="PTHR10237:SF14">
    <property type="entry name" value="MYND-TYPE DOMAIN-CONTAINING PROTEIN"/>
    <property type="match status" value="1"/>
</dbReference>
<reference evidence="7" key="1">
    <citation type="submission" date="2023-06" db="EMBL/GenBank/DDBJ databases">
        <title>Survivors Of The Sea: Transcriptome response of Skeletonema marinoi to long-term dormancy.</title>
        <authorList>
            <person name="Pinder M.I.M."/>
            <person name="Kourtchenko O."/>
            <person name="Robertson E.K."/>
            <person name="Larsson T."/>
            <person name="Maumus F."/>
            <person name="Osuna-Cruz C.M."/>
            <person name="Vancaester E."/>
            <person name="Stenow R."/>
            <person name="Vandepoele K."/>
            <person name="Ploug H."/>
            <person name="Bruchert V."/>
            <person name="Godhe A."/>
            <person name="Topel M."/>
        </authorList>
    </citation>
    <scope>NUCLEOTIDE SEQUENCE</scope>
    <source>
        <strain evidence="7">R05AC</strain>
    </source>
</reference>
<dbReference type="EMBL" id="JATAAI010000001">
    <property type="protein sequence ID" value="KAK1748699.1"/>
    <property type="molecule type" value="Genomic_DNA"/>
</dbReference>
<keyword evidence="8" id="KW-1185">Reference proteome</keyword>